<accession>A0A1U7CQ86</accession>
<evidence type="ECO:0000313" key="3">
    <source>
        <dbReference type="Proteomes" id="UP000186309"/>
    </source>
</evidence>
<feature type="compositionally biased region" description="Acidic residues" evidence="1">
    <location>
        <begin position="275"/>
        <end position="290"/>
    </location>
</feature>
<keyword evidence="3" id="KW-1185">Reference proteome</keyword>
<proteinExistence type="predicted"/>
<reference evidence="3" key="1">
    <citation type="submission" date="2016-12" db="EMBL/GenBank/DDBJ databases">
        <title>Comparative genomics of four Isosphaeraceae planctomycetes: a common pool of plasmids and glycoside hydrolase genes.</title>
        <authorList>
            <person name="Ivanova A."/>
        </authorList>
    </citation>
    <scope>NUCLEOTIDE SEQUENCE [LARGE SCALE GENOMIC DNA]</scope>
    <source>
        <strain evidence="3">PX4</strain>
    </source>
</reference>
<gene>
    <name evidence="2" type="ORF">BSF38_02569</name>
</gene>
<protein>
    <submittedName>
        <fullName evidence="2">Uncharacterized protein</fullName>
    </submittedName>
</protein>
<dbReference type="OrthoDB" id="259942at2"/>
<feature type="region of interest" description="Disordered" evidence="1">
    <location>
        <begin position="271"/>
        <end position="290"/>
    </location>
</feature>
<name>A0A1U7CQ86_9BACT</name>
<dbReference type="Proteomes" id="UP000186309">
    <property type="component" value="Chromosome"/>
</dbReference>
<organism evidence="2 3">
    <name type="scientific">Paludisphaera borealis</name>
    <dbReference type="NCBI Taxonomy" id="1387353"/>
    <lineage>
        <taxon>Bacteria</taxon>
        <taxon>Pseudomonadati</taxon>
        <taxon>Planctomycetota</taxon>
        <taxon>Planctomycetia</taxon>
        <taxon>Isosphaerales</taxon>
        <taxon>Isosphaeraceae</taxon>
        <taxon>Paludisphaera</taxon>
    </lineage>
</organism>
<dbReference type="STRING" id="1387353.BSF38_02569"/>
<dbReference type="RefSeq" id="WP_076346142.1">
    <property type="nucleotide sequence ID" value="NZ_CP019082.1"/>
</dbReference>
<dbReference type="AlphaFoldDB" id="A0A1U7CQ86"/>
<evidence type="ECO:0000313" key="2">
    <source>
        <dbReference type="EMBL" id="APW61066.1"/>
    </source>
</evidence>
<dbReference type="EMBL" id="CP019082">
    <property type="protein sequence ID" value="APW61066.1"/>
    <property type="molecule type" value="Genomic_DNA"/>
</dbReference>
<sequence>MSSTPPRYRLVIFDAIDDPKELRDLISNATGAHPTDAVQWLAKAPGVWPKELDEAAIRTLLDGLYEFGVAAEAWRIDQFPDLSPPRTIHRAACLDDGLRIEGLRGEPTHWVPWDRVEMICAGCVAADAGRARGTPFWPSTVVSGLRAIALRKPRPFAVGGRSQRTPRDPVGEVLVVRRDPRIVFRFVENQMNYAYLGDRLKESAADNFPIFLADLCARSAQAFLTDSTRALLERRECGENDFPSSQAILEHATLQLLWSWYRRDRDSRNRSLLEDPTDPDVATDVDAESP</sequence>
<evidence type="ECO:0000256" key="1">
    <source>
        <dbReference type="SAM" id="MobiDB-lite"/>
    </source>
</evidence>
<dbReference type="KEGG" id="pbor:BSF38_02569"/>